<dbReference type="NCBIfam" id="TIGR00057">
    <property type="entry name" value="L-threonylcarbamoyladenylate synthase"/>
    <property type="match status" value="1"/>
</dbReference>
<comment type="similarity">
    <text evidence="2">Belongs to the SUA5 family.</text>
</comment>
<evidence type="ECO:0000256" key="2">
    <source>
        <dbReference type="ARBA" id="ARBA00007663"/>
    </source>
</evidence>
<keyword evidence="6" id="KW-0819">tRNA processing</keyword>
<dbReference type="Pfam" id="PF01300">
    <property type="entry name" value="Sua5_yciO_yrdC"/>
    <property type="match status" value="1"/>
</dbReference>
<evidence type="ECO:0000313" key="13">
    <source>
        <dbReference type="EMBL" id="PIP69245.1"/>
    </source>
</evidence>
<name>A0A2H0CH32_9BACT</name>
<keyword evidence="4" id="KW-0963">Cytoplasm</keyword>
<dbReference type="PROSITE" id="PS51163">
    <property type="entry name" value="YRDC"/>
    <property type="match status" value="1"/>
</dbReference>
<dbReference type="GO" id="GO:0061710">
    <property type="term" value="F:L-threonylcarbamoyladenylate synthase"/>
    <property type="evidence" value="ECO:0007669"/>
    <property type="project" value="UniProtKB-EC"/>
</dbReference>
<dbReference type="InterPro" id="IPR017945">
    <property type="entry name" value="DHBP_synth_RibB-like_a/b_dom"/>
</dbReference>
<dbReference type="SUPFAM" id="SSF55821">
    <property type="entry name" value="YrdC/RibB"/>
    <property type="match status" value="1"/>
</dbReference>
<evidence type="ECO:0000259" key="12">
    <source>
        <dbReference type="PROSITE" id="PS51163"/>
    </source>
</evidence>
<evidence type="ECO:0000256" key="3">
    <source>
        <dbReference type="ARBA" id="ARBA00012584"/>
    </source>
</evidence>
<comment type="caution">
    <text evidence="13">The sequence shown here is derived from an EMBL/GenBank/DDBJ whole genome shotgun (WGS) entry which is preliminary data.</text>
</comment>
<keyword evidence="9" id="KW-0067">ATP-binding</keyword>
<dbReference type="GO" id="GO:0005524">
    <property type="term" value="F:ATP binding"/>
    <property type="evidence" value="ECO:0007669"/>
    <property type="project" value="UniProtKB-KW"/>
</dbReference>
<evidence type="ECO:0000256" key="7">
    <source>
        <dbReference type="ARBA" id="ARBA00022695"/>
    </source>
</evidence>
<dbReference type="PANTHER" id="PTHR17490">
    <property type="entry name" value="SUA5"/>
    <property type="match status" value="1"/>
</dbReference>
<evidence type="ECO:0000313" key="14">
    <source>
        <dbReference type="Proteomes" id="UP000229176"/>
    </source>
</evidence>
<dbReference type="GO" id="GO:0006450">
    <property type="term" value="P:regulation of translational fidelity"/>
    <property type="evidence" value="ECO:0007669"/>
    <property type="project" value="TreeGrafter"/>
</dbReference>
<evidence type="ECO:0000256" key="10">
    <source>
        <dbReference type="ARBA" id="ARBA00029774"/>
    </source>
</evidence>
<dbReference type="GO" id="GO:0000049">
    <property type="term" value="F:tRNA binding"/>
    <property type="evidence" value="ECO:0007669"/>
    <property type="project" value="TreeGrafter"/>
</dbReference>
<keyword evidence="7" id="KW-0548">Nucleotidyltransferase</keyword>
<dbReference type="InterPro" id="IPR050156">
    <property type="entry name" value="TC-AMP_synthase_SUA5"/>
</dbReference>
<reference evidence="13 14" key="1">
    <citation type="submission" date="2017-09" db="EMBL/GenBank/DDBJ databases">
        <title>Depth-based differentiation of microbial function through sediment-hosted aquifers and enrichment of novel symbionts in the deep terrestrial subsurface.</title>
        <authorList>
            <person name="Probst A.J."/>
            <person name="Ladd B."/>
            <person name="Jarett J.K."/>
            <person name="Geller-Mcgrath D.E."/>
            <person name="Sieber C.M."/>
            <person name="Emerson J.B."/>
            <person name="Anantharaman K."/>
            <person name="Thomas B.C."/>
            <person name="Malmstrom R."/>
            <person name="Stieglmeier M."/>
            <person name="Klingl A."/>
            <person name="Woyke T."/>
            <person name="Ryan C.M."/>
            <person name="Banfield J.F."/>
        </authorList>
    </citation>
    <scope>NUCLEOTIDE SEQUENCE [LARGE SCALE GENOMIC DNA]</scope>
    <source>
        <strain evidence="13">CG22_combo_CG10-13_8_21_14_all_32_8</strain>
    </source>
</reference>
<evidence type="ECO:0000256" key="5">
    <source>
        <dbReference type="ARBA" id="ARBA00022679"/>
    </source>
</evidence>
<dbReference type="Proteomes" id="UP000229176">
    <property type="component" value="Unassembled WGS sequence"/>
</dbReference>
<evidence type="ECO:0000256" key="6">
    <source>
        <dbReference type="ARBA" id="ARBA00022694"/>
    </source>
</evidence>
<sequence length="187" mass="21166">MQNNIWDDKNLIKILENDGVVVMPTDTIYGLVGKALQKEVVERIYEIKKRTPEKPFIILIGDLEEIKKLEIELIPEQKKNLEKFWPGPVSIILNCSSEDFSFLHRGTKVLALRLPLESSLRDLLIKTGPLIATSANTEALPPCKNIEEAKEYFGNSVDLYVDGGLIKEKHSKLIKLNKDGSIVVLRE</sequence>
<dbReference type="Gene3D" id="3.90.870.10">
    <property type="entry name" value="DHBP synthase"/>
    <property type="match status" value="1"/>
</dbReference>
<protein>
    <recommendedName>
        <fullName evidence="10">L-threonylcarbamoyladenylate synthase</fullName>
        <ecNumber evidence="3">2.7.7.87</ecNumber>
    </recommendedName>
    <alternativeName>
        <fullName evidence="10">L-threonylcarbamoyladenylate synthase</fullName>
    </alternativeName>
</protein>
<dbReference type="EC" id="2.7.7.87" evidence="3"/>
<dbReference type="PANTHER" id="PTHR17490:SF16">
    <property type="entry name" value="THREONYLCARBAMOYL-AMP SYNTHASE"/>
    <property type="match status" value="1"/>
</dbReference>
<accession>A0A2H0CH32</accession>
<dbReference type="GO" id="GO:0005737">
    <property type="term" value="C:cytoplasm"/>
    <property type="evidence" value="ECO:0007669"/>
    <property type="project" value="UniProtKB-SubCell"/>
</dbReference>
<dbReference type="GO" id="GO:0003725">
    <property type="term" value="F:double-stranded RNA binding"/>
    <property type="evidence" value="ECO:0007669"/>
    <property type="project" value="InterPro"/>
</dbReference>
<evidence type="ECO:0000256" key="8">
    <source>
        <dbReference type="ARBA" id="ARBA00022741"/>
    </source>
</evidence>
<proteinExistence type="inferred from homology"/>
<evidence type="ECO:0000256" key="9">
    <source>
        <dbReference type="ARBA" id="ARBA00022840"/>
    </source>
</evidence>
<dbReference type="AlphaFoldDB" id="A0A2H0CH32"/>
<evidence type="ECO:0000256" key="11">
    <source>
        <dbReference type="ARBA" id="ARBA00048366"/>
    </source>
</evidence>
<evidence type="ECO:0000256" key="4">
    <source>
        <dbReference type="ARBA" id="ARBA00022490"/>
    </source>
</evidence>
<feature type="domain" description="YrdC-like" evidence="12">
    <location>
        <begin position="5"/>
        <end position="187"/>
    </location>
</feature>
<dbReference type="InterPro" id="IPR006070">
    <property type="entry name" value="Sua5-like_dom"/>
</dbReference>
<comment type="catalytic activity">
    <reaction evidence="11">
        <text>L-threonine + hydrogencarbonate + ATP = L-threonylcarbamoyladenylate + diphosphate + H2O</text>
        <dbReference type="Rhea" id="RHEA:36407"/>
        <dbReference type="ChEBI" id="CHEBI:15377"/>
        <dbReference type="ChEBI" id="CHEBI:17544"/>
        <dbReference type="ChEBI" id="CHEBI:30616"/>
        <dbReference type="ChEBI" id="CHEBI:33019"/>
        <dbReference type="ChEBI" id="CHEBI:57926"/>
        <dbReference type="ChEBI" id="CHEBI:73682"/>
        <dbReference type="EC" id="2.7.7.87"/>
    </reaction>
</comment>
<keyword evidence="5" id="KW-0808">Transferase</keyword>
<gene>
    <name evidence="13" type="ORF">COW91_00340</name>
</gene>
<keyword evidence="8" id="KW-0547">Nucleotide-binding</keyword>
<organism evidence="13 14">
    <name type="scientific">Candidatus Nomurabacteria bacterium CG22_combo_CG10-13_8_21_14_all_32_8</name>
    <dbReference type="NCBI Taxonomy" id="1974732"/>
    <lineage>
        <taxon>Bacteria</taxon>
        <taxon>Candidatus Nomuraibacteriota</taxon>
    </lineage>
</organism>
<dbReference type="EMBL" id="PCTI01000005">
    <property type="protein sequence ID" value="PIP69245.1"/>
    <property type="molecule type" value="Genomic_DNA"/>
</dbReference>
<evidence type="ECO:0000256" key="1">
    <source>
        <dbReference type="ARBA" id="ARBA00004496"/>
    </source>
</evidence>
<dbReference type="GO" id="GO:0008033">
    <property type="term" value="P:tRNA processing"/>
    <property type="evidence" value="ECO:0007669"/>
    <property type="project" value="UniProtKB-KW"/>
</dbReference>
<comment type="subcellular location">
    <subcellularLocation>
        <location evidence="1">Cytoplasm</location>
    </subcellularLocation>
</comment>